<evidence type="ECO:0000313" key="3">
    <source>
        <dbReference type="Proteomes" id="UP000077266"/>
    </source>
</evidence>
<dbReference type="InterPro" id="IPR012337">
    <property type="entry name" value="RNaseH-like_sf"/>
</dbReference>
<dbReference type="Gene3D" id="3.30.420.10">
    <property type="entry name" value="Ribonuclease H-like superfamily/Ribonuclease H"/>
    <property type="match status" value="1"/>
</dbReference>
<feature type="domain" description="3'-5' exonuclease" evidence="1">
    <location>
        <begin position="8"/>
        <end position="110"/>
    </location>
</feature>
<accession>A0A166AD99</accession>
<dbReference type="PANTHER" id="PTHR43040:SF1">
    <property type="entry name" value="RIBONUCLEASE D"/>
    <property type="match status" value="1"/>
</dbReference>
<dbReference type="InterPro" id="IPR036397">
    <property type="entry name" value="RNaseH_sf"/>
</dbReference>
<protein>
    <recommendedName>
        <fullName evidence="1">3'-5' exonuclease domain-containing protein</fullName>
    </recommendedName>
</protein>
<dbReference type="SUPFAM" id="SSF53098">
    <property type="entry name" value="Ribonuclease H-like"/>
    <property type="match status" value="1"/>
</dbReference>
<evidence type="ECO:0000259" key="1">
    <source>
        <dbReference type="Pfam" id="PF01612"/>
    </source>
</evidence>
<reference evidence="2 3" key="1">
    <citation type="journal article" date="2016" name="Mol. Biol. Evol.">
        <title>Comparative Genomics of Early-Diverging Mushroom-Forming Fungi Provides Insights into the Origins of Lignocellulose Decay Capabilities.</title>
        <authorList>
            <person name="Nagy L.G."/>
            <person name="Riley R."/>
            <person name="Tritt A."/>
            <person name="Adam C."/>
            <person name="Daum C."/>
            <person name="Floudas D."/>
            <person name="Sun H."/>
            <person name="Yadav J.S."/>
            <person name="Pangilinan J."/>
            <person name="Larsson K.H."/>
            <person name="Matsuura K."/>
            <person name="Barry K."/>
            <person name="Labutti K."/>
            <person name="Kuo R."/>
            <person name="Ohm R.A."/>
            <person name="Bhattacharya S.S."/>
            <person name="Shirouzu T."/>
            <person name="Yoshinaga Y."/>
            <person name="Martin F.M."/>
            <person name="Grigoriev I.V."/>
            <person name="Hibbett D.S."/>
        </authorList>
    </citation>
    <scope>NUCLEOTIDE SEQUENCE [LARGE SCALE GENOMIC DNA]</scope>
    <source>
        <strain evidence="2 3">HHB12029</strain>
    </source>
</reference>
<dbReference type="GO" id="GO:0003676">
    <property type="term" value="F:nucleic acid binding"/>
    <property type="evidence" value="ECO:0007669"/>
    <property type="project" value="InterPro"/>
</dbReference>
<proteinExistence type="predicted"/>
<keyword evidence="3" id="KW-1185">Reference proteome</keyword>
<dbReference type="OrthoDB" id="26838at2759"/>
<dbReference type="Pfam" id="PF01612">
    <property type="entry name" value="DNA_pol_A_exo1"/>
    <property type="match status" value="1"/>
</dbReference>
<dbReference type="InterPro" id="IPR002562">
    <property type="entry name" value="3'-5'_exonuclease_dom"/>
</dbReference>
<dbReference type="InParanoid" id="A0A166AD99"/>
<organism evidence="2 3">
    <name type="scientific">Exidia glandulosa HHB12029</name>
    <dbReference type="NCBI Taxonomy" id="1314781"/>
    <lineage>
        <taxon>Eukaryota</taxon>
        <taxon>Fungi</taxon>
        <taxon>Dikarya</taxon>
        <taxon>Basidiomycota</taxon>
        <taxon>Agaricomycotina</taxon>
        <taxon>Agaricomycetes</taxon>
        <taxon>Auriculariales</taxon>
        <taxon>Exidiaceae</taxon>
        <taxon>Exidia</taxon>
    </lineage>
</organism>
<name>A0A166AD99_EXIGL</name>
<dbReference type="PANTHER" id="PTHR43040">
    <property type="entry name" value="RIBONUCLEASE D"/>
    <property type="match status" value="1"/>
</dbReference>
<dbReference type="STRING" id="1314781.A0A166AD99"/>
<dbReference type="GO" id="GO:0006139">
    <property type="term" value="P:nucleobase-containing compound metabolic process"/>
    <property type="evidence" value="ECO:0007669"/>
    <property type="project" value="InterPro"/>
</dbReference>
<sequence>MFTLCSSTQAMQDALPLLLEAQYLLVDFEGRLLGCENGALSLISIGTRTSASDSGVQVFLFDVLSLSKEALQPLLEILTNETTTKYFWDCRKDDLELRRTFGTSFSRAATIDLQLVDILSRESSGETEIMRLQRMTRRGHAVHALRQLPTQDVHALISLKNAPSEHRIGPVRPEKHDPDGASHDAWMMRPLPQANLDYAEEDIRLLAQMYAHFDAKGYLEPRDELVQKTARFLCLHPVPIPIGDVYRSSDLLPLEVLSERREDDAVYPCKGCSRMLSRGSFVHDRGGRDGRVRRKPWCKVCNILRIRQALLETGGPTIANIAEKGDVTVSQE</sequence>
<dbReference type="EMBL" id="KV426040">
    <property type="protein sequence ID" value="KZV90789.1"/>
    <property type="molecule type" value="Genomic_DNA"/>
</dbReference>
<dbReference type="Proteomes" id="UP000077266">
    <property type="component" value="Unassembled WGS sequence"/>
</dbReference>
<evidence type="ECO:0000313" key="2">
    <source>
        <dbReference type="EMBL" id="KZV90789.1"/>
    </source>
</evidence>
<dbReference type="AlphaFoldDB" id="A0A166AD99"/>
<gene>
    <name evidence="2" type="ORF">EXIGLDRAFT_110319</name>
</gene>
<dbReference type="GO" id="GO:0008408">
    <property type="term" value="F:3'-5' exonuclease activity"/>
    <property type="evidence" value="ECO:0007669"/>
    <property type="project" value="InterPro"/>
</dbReference>